<gene>
    <name evidence="5" type="ORF">VTK73DRAFT_8466</name>
</gene>
<keyword evidence="3" id="KW-0560">Oxidoreductase</keyword>
<dbReference type="PANTHER" id="PTHR42760:SF45">
    <property type="entry name" value="SHORT CHAIN DEHYDROGENASE_REDUCTASE FAMILY PROTEIN, PUTATIVE (AFU_ORTHOLOGUE AFUA_3G09150)-RELATED"/>
    <property type="match status" value="1"/>
</dbReference>
<organism evidence="5 6">
    <name type="scientific">Phialemonium thermophilum</name>
    <dbReference type="NCBI Taxonomy" id="223376"/>
    <lineage>
        <taxon>Eukaryota</taxon>
        <taxon>Fungi</taxon>
        <taxon>Dikarya</taxon>
        <taxon>Ascomycota</taxon>
        <taxon>Pezizomycotina</taxon>
        <taxon>Sordariomycetes</taxon>
        <taxon>Sordariomycetidae</taxon>
        <taxon>Cephalothecales</taxon>
        <taxon>Cephalothecaceae</taxon>
        <taxon>Phialemonium</taxon>
    </lineage>
</organism>
<name>A0ABR3W8J7_9PEZI</name>
<dbReference type="PRINTS" id="PR00080">
    <property type="entry name" value="SDRFAMILY"/>
</dbReference>
<evidence type="ECO:0000313" key="6">
    <source>
        <dbReference type="Proteomes" id="UP001586593"/>
    </source>
</evidence>
<dbReference type="PRINTS" id="PR00081">
    <property type="entry name" value="GDHRDH"/>
</dbReference>
<dbReference type="PANTHER" id="PTHR42760">
    <property type="entry name" value="SHORT-CHAIN DEHYDROGENASES/REDUCTASES FAMILY MEMBER"/>
    <property type="match status" value="1"/>
</dbReference>
<dbReference type="PROSITE" id="PS00061">
    <property type="entry name" value="ADH_SHORT"/>
    <property type="match status" value="1"/>
</dbReference>
<accession>A0ABR3W8J7</accession>
<proteinExistence type="inferred from homology"/>
<dbReference type="InterPro" id="IPR002347">
    <property type="entry name" value="SDR_fam"/>
</dbReference>
<evidence type="ECO:0000256" key="2">
    <source>
        <dbReference type="ARBA" id="ARBA00022857"/>
    </source>
</evidence>
<evidence type="ECO:0000313" key="5">
    <source>
        <dbReference type="EMBL" id="KAL1855816.1"/>
    </source>
</evidence>
<sequence>MASSNPARPLESKVFTVTGAARGIGFATAQYLAERGATVSLSDILQSDLTKAEQQIRHTVPDAKIDYTVVDVSDASSVDSWIHATKEKHGRIDGCVNNAGICRFSNIADTSDAEWDLVLGVNLRGVFHCLRAQIPAIADGGSIVNVSSVAGVIGMPGGAAYCASKHGVVALTRCAAAEVAARGIRVNAICPGVIKTPMVDEITGTNGQGLDQMCEPQLLKRAGEPREIAALAGFLLGDESRFTTSSLYTCDGGWTSS</sequence>
<evidence type="ECO:0000259" key="4">
    <source>
        <dbReference type="SMART" id="SM00822"/>
    </source>
</evidence>
<dbReference type="Proteomes" id="UP001586593">
    <property type="component" value="Unassembled WGS sequence"/>
</dbReference>
<dbReference type="EMBL" id="JAZHXJ010000614">
    <property type="protein sequence ID" value="KAL1855816.1"/>
    <property type="molecule type" value="Genomic_DNA"/>
</dbReference>
<comment type="similarity">
    <text evidence="1">Belongs to the short-chain dehydrogenases/reductases (SDR) family.</text>
</comment>
<reference evidence="5 6" key="1">
    <citation type="journal article" date="2024" name="Commun. Biol.">
        <title>Comparative genomic analysis of thermophilic fungi reveals convergent evolutionary adaptations and gene losses.</title>
        <authorList>
            <person name="Steindorff A.S."/>
            <person name="Aguilar-Pontes M.V."/>
            <person name="Robinson A.J."/>
            <person name="Andreopoulos B."/>
            <person name="LaButti K."/>
            <person name="Kuo A."/>
            <person name="Mondo S."/>
            <person name="Riley R."/>
            <person name="Otillar R."/>
            <person name="Haridas S."/>
            <person name="Lipzen A."/>
            <person name="Grimwood J."/>
            <person name="Schmutz J."/>
            <person name="Clum A."/>
            <person name="Reid I.D."/>
            <person name="Moisan M.C."/>
            <person name="Butler G."/>
            <person name="Nguyen T.T.M."/>
            <person name="Dewar K."/>
            <person name="Conant G."/>
            <person name="Drula E."/>
            <person name="Henrissat B."/>
            <person name="Hansel C."/>
            <person name="Singer S."/>
            <person name="Hutchinson M.I."/>
            <person name="de Vries R.P."/>
            <person name="Natvig D.O."/>
            <person name="Powell A.J."/>
            <person name="Tsang A."/>
            <person name="Grigoriev I.V."/>
        </authorList>
    </citation>
    <scope>NUCLEOTIDE SEQUENCE [LARGE SCALE GENOMIC DNA]</scope>
    <source>
        <strain evidence="5 6">ATCC 24622</strain>
    </source>
</reference>
<evidence type="ECO:0000256" key="1">
    <source>
        <dbReference type="ARBA" id="ARBA00006484"/>
    </source>
</evidence>
<dbReference type="SUPFAM" id="SSF51735">
    <property type="entry name" value="NAD(P)-binding Rossmann-fold domains"/>
    <property type="match status" value="1"/>
</dbReference>
<dbReference type="InterPro" id="IPR057326">
    <property type="entry name" value="KR_dom"/>
</dbReference>
<dbReference type="Pfam" id="PF13561">
    <property type="entry name" value="adh_short_C2"/>
    <property type="match status" value="1"/>
</dbReference>
<protein>
    <recommendedName>
        <fullName evidence="4">Ketoreductase domain-containing protein</fullName>
    </recommendedName>
</protein>
<dbReference type="InterPro" id="IPR020904">
    <property type="entry name" value="Sc_DH/Rdtase_CS"/>
</dbReference>
<evidence type="ECO:0000256" key="3">
    <source>
        <dbReference type="ARBA" id="ARBA00023002"/>
    </source>
</evidence>
<dbReference type="Gene3D" id="3.40.50.720">
    <property type="entry name" value="NAD(P)-binding Rossmann-like Domain"/>
    <property type="match status" value="1"/>
</dbReference>
<feature type="domain" description="Ketoreductase" evidence="4">
    <location>
        <begin position="13"/>
        <end position="192"/>
    </location>
</feature>
<dbReference type="CDD" id="cd05233">
    <property type="entry name" value="SDR_c"/>
    <property type="match status" value="1"/>
</dbReference>
<keyword evidence="6" id="KW-1185">Reference proteome</keyword>
<dbReference type="InterPro" id="IPR036291">
    <property type="entry name" value="NAD(P)-bd_dom_sf"/>
</dbReference>
<dbReference type="SMART" id="SM00822">
    <property type="entry name" value="PKS_KR"/>
    <property type="match status" value="1"/>
</dbReference>
<comment type="caution">
    <text evidence="5">The sequence shown here is derived from an EMBL/GenBank/DDBJ whole genome shotgun (WGS) entry which is preliminary data.</text>
</comment>
<keyword evidence="2" id="KW-0521">NADP</keyword>